<organism evidence="1 2">
    <name type="scientific">Eumeta variegata</name>
    <name type="common">Bagworm moth</name>
    <name type="synonym">Eumeta japonica</name>
    <dbReference type="NCBI Taxonomy" id="151549"/>
    <lineage>
        <taxon>Eukaryota</taxon>
        <taxon>Metazoa</taxon>
        <taxon>Ecdysozoa</taxon>
        <taxon>Arthropoda</taxon>
        <taxon>Hexapoda</taxon>
        <taxon>Insecta</taxon>
        <taxon>Pterygota</taxon>
        <taxon>Neoptera</taxon>
        <taxon>Endopterygota</taxon>
        <taxon>Lepidoptera</taxon>
        <taxon>Glossata</taxon>
        <taxon>Ditrysia</taxon>
        <taxon>Tineoidea</taxon>
        <taxon>Psychidae</taxon>
        <taxon>Oiketicinae</taxon>
        <taxon>Eumeta</taxon>
    </lineage>
</organism>
<evidence type="ECO:0000313" key="2">
    <source>
        <dbReference type="Proteomes" id="UP000299102"/>
    </source>
</evidence>
<sequence length="151" mass="16837">MEERMERWRRSGSPELSFTGRCATAEAVSLRLYPVRVCSALAITFSTAYARGVPPWSGSFLDVDFDPRSGSASVPLSILILMPISIRDGYCRYFFYRICKGQTSMRTIKSSWSPPSIDVRDPKTVTSGSPALQKGVRKSFPSLTLRNRNCA</sequence>
<dbReference type="EMBL" id="BGZK01000046">
    <property type="protein sequence ID" value="GBP11506.1"/>
    <property type="molecule type" value="Genomic_DNA"/>
</dbReference>
<name>A0A4C1TBF5_EUMVA</name>
<gene>
    <name evidence="1" type="ORF">EVAR_92990_1</name>
</gene>
<reference evidence="1 2" key="1">
    <citation type="journal article" date="2019" name="Commun. Biol.">
        <title>The bagworm genome reveals a unique fibroin gene that provides high tensile strength.</title>
        <authorList>
            <person name="Kono N."/>
            <person name="Nakamura H."/>
            <person name="Ohtoshi R."/>
            <person name="Tomita M."/>
            <person name="Numata K."/>
            <person name="Arakawa K."/>
        </authorList>
    </citation>
    <scope>NUCLEOTIDE SEQUENCE [LARGE SCALE GENOMIC DNA]</scope>
</reference>
<proteinExistence type="predicted"/>
<dbReference type="Proteomes" id="UP000299102">
    <property type="component" value="Unassembled WGS sequence"/>
</dbReference>
<comment type="caution">
    <text evidence="1">The sequence shown here is derived from an EMBL/GenBank/DDBJ whole genome shotgun (WGS) entry which is preliminary data.</text>
</comment>
<evidence type="ECO:0000313" key="1">
    <source>
        <dbReference type="EMBL" id="GBP11506.1"/>
    </source>
</evidence>
<accession>A0A4C1TBF5</accession>
<protein>
    <submittedName>
        <fullName evidence="1">Uncharacterized protein</fullName>
    </submittedName>
</protein>
<keyword evidence="2" id="KW-1185">Reference proteome</keyword>
<dbReference type="AlphaFoldDB" id="A0A4C1TBF5"/>